<dbReference type="AlphaFoldDB" id="A0A833LX05"/>
<evidence type="ECO:0000313" key="2">
    <source>
        <dbReference type="EMBL" id="KAB2932397.1"/>
    </source>
</evidence>
<protein>
    <submittedName>
        <fullName evidence="2">Uncharacterized protein</fullName>
    </submittedName>
</protein>
<accession>A0A833LX05</accession>
<reference evidence="2 3" key="1">
    <citation type="submission" date="2019-10" db="EMBL/GenBank/DDBJ databases">
        <title>Extracellular Electron Transfer in a Candidatus Methanoperedens spp. Enrichment Culture.</title>
        <authorList>
            <person name="Berger S."/>
            <person name="Rangel Shaw D."/>
            <person name="Berben T."/>
            <person name="In 'T Zandt M."/>
            <person name="Frank J."/>
            <person name="Reimann J."/>
            <person name="Jetten M.S.M."/>
            <person name="Welte C.U."/>
        </authorList>
    </citation>
    <scope>NUCLEOTIDE SEQUENCE [LARGE SCALE GENOMIC DNA]</scope>
    <source>
        <strain evidence="2">SB12</strain>
    </source>
</reference>
<keyword evidence="1" id="KW-0812">Transmembrane</keyword>
<dbReference type="Pfam" id="PF20460">
    <property type="entry name" value="DUF6713"/>
    <property type="match status" value="1"/>
</dbReference>
<feature type="transmembrane region" description="Helical" evidence="1">
    <location>
        <begin position="94"/>
        <end position="118"/>
    </location>
</feature>
<feature type="transmembrane region" description="Helical" evidence="1">
    <location>
        <begin position="32"/>
        <end position="55"/>
    </location>
</feature>
<sequence>MTNIERLYIATLSFLIVHQIDAAYWKEWELFLLPGGIQLFDILNLAIIPFLFYGFRMVILRAPNGRRWSLITGGLGILTLLIHTGFYIAGNDRFTLPVSALIVVACGLSGIAQVALTLKRE</sequence>
<dbReference type="Proteomes" id="UP000460298">
    <property type="component" value="Unassembled WGS sequence"/>
</dbReference>
<dbReference type="EMBL" id="WBUI01000009">
    <property type="protein sequence ID" value="KAB2932397.1"/>
    <property type="molecule type" value="Genomic_DNA"/>
</dbReference>
<feature type="transmembrane region" description="Helical" evidence="1">
    <location>
        <begin position="67"/>
        <end position="88"/>
    </location>
</feature>
<gene>
    <name evidence="2" type="ORF">F9K24_10740</name>
</gene>
<comment type="caution">
    <text evidence="2">The sequence shown here is derived from an EMBL/GenBank/DDBJ whole genome shotgun (WGS) entry which is preliminary data.</text>
</comment>
<name>A0A833LX05_9LEPT</name>
<evidence type="ECO:0000256" key="1">
    <source>
        <dbReference type="SAM" id="Phobius"/>
    </source>
</evidence>
<evidence type="ECO:0000313" key="3">
    <source>
        <dbReference type="Proteomes" id="UP000460298"/>
    </source>
</evidence>
<organism evidence="2 3">
    <name type="scientific">Leptonema illini</name>
    <dbReference type="NCBI Taxonomy" id="183"/>
    <lineage>
        <taxon>Bacteria</taxon>
        <taxon>Pseudomonadati</taxon>
        <taxon>Spirochaetota</taxon>
        <taxon>Spirochaetia</taxon>
        <taxon>Leptospirales</taxon>
        <taxon>Leptospiraceae</taxon>
        <taxon>Leptonema</taxon>
    </lineage>
</organism>
<keyword evidence="1" id="KW-0472">Membrane</keyword>
<keyword evidence="1" id="KW-1133">Transmembrane helix</keyword>
<dbReference type="InterPro" id="IPR046559">
    <property type="entry name" value="DUF6713"/>
</dbReference>
<proteinExistence type="predicted"/>